<dbReference type="AlphaFoldDB" id="A0A1T3MWZ2"/>
<dbReference type="Proteomes" id="UP000190813">
    <property type="component" value="Unassembled WGS sequence"/>
</dbReference>
<feature type="transmembrane region" description="Helical" evidence="1">
    <location>
        <begin position="12"/>
        <end position="31"/>
    </location>
</feature>
<evidence type="ECO:0000313" key="3">
    <source>
        <dbReference type="Proteomes" id="UP000190813"/>
    </source>
</evidence>
<dbReference type="GO" id="GO:0003677">
    <property type="term" value="F:DNA binding"/>
    <property type="evidence" value="ECO:0007669"/>
    <property type="project" value="InterPro"/>
</dbReference>
<dbReference type="SUPFAM" id="SSF46894">
    <property type="entry name" value="C-terminal effector domain of the bipartite response regulators"/>
    <property type="match status" value="1"/>
</dbReference>
<dbReference type="InterPro" id="IPR036388">
    <property type="entry name" value="WH-like_DNA-bd_sf"/>
</dbReference>
<evidence type="ECO:0000256" key="1">
    <source>
        <dbReference type="SAM" id="Phobius"/>
    </source>
</evidence>
<evidence type="ECO:0000313" key="2">
    <source>
        <dbReference type="EMBL" id="OPC69036.1"/>
    </source>
</evidence>
<proteinExistence type="predicted"/>
<comment type="caution">
    <text evidence="2">The sequence shown here is derived from an EMBL/GenBank/DDBJ whole genome shotgun (WGS) entry which is preliminary data.</text>
</comment>
<gene>
    <name evidence="2" type="ORF">BAZ10_00115</name>
</gene>
<accession>A0A1T3MWZ2</accession>
<dbReference type="InterPro" id="IPR016032">
    <property type="entry name" value="Sig_transdc_resp-reg_C-effctor"/>
</dbReference>
<organism evidence="2 3">
    <name type="scientific">Elizabethkingia occulta</name>
    <dbReference type="NCBI Taxonomy" id="1867263"/>
    <lineage>
        <taxon>Bacteria</taxon>
        <taxon>Pseudomonadati</taxon>
        <taxon>Bacteroidota</taxon>
        <taxon>Flavobacteriia</taxon>
        <taxon>Flavobacteriales</taxon>
        <taxon>Weeksellaceae</taxon>
        <taxon>Elizabethkingia</taxon>
    </lineage>
</organism>
<evidence type="ECO:0008006" key="4">
    <source>
        <dbReference type="Google" id="ProtNLM"/>
    </source>
</evidence>
<reference evidence="2 3" key="1">
    <citation type="submission" date="2016-06" db="EMBL/GenBank/DDBJ databases">
        <title>Revisiting the taxonomy of the Elizabethkingia Genus based on Whole-Genome Sequencing, Optical Mapping, and MALDI-TOF.</title>
        <authorList>
            <person name="Nicholson A.C."/>
        </authorList>
    </citation>
    <scope>NUCLEOTIDE SEQUENCE [LARGE SCALE GENOMIC DNA]</scope>
    <source>
        <strain evidence="2 3">G4070</strain>
    </source>
</reference>
<keyword evidence="1" id="KW-0812">Transmembrane</keyword>
<sequence>MKNDRTKDRKYLWFIVLLIVFTSILALAYAYKKGRLVWLKKKKLVNEIAFLEENSENKKYNEMIGLSRKNDPNFISLFKEVYPDFISKLQQINPGLENSELIFAALIRLNFSAKEIASSLSIQHSSVQQRKRRLRKRLYLSSEIDLYKFFSELR</sequence>
<keyword evidence="1" id="KW-0472">Membrane</keyword>
<protein>
    <recommendedName>
        <fullName evidence="4">HTH luxR-type domain-containing protein</fullName>
    </recommendedName>
</protein>
<name>A0A1T3MWZ2_9FLAO</name>
<dbReference type="Gene3D" id="1.10.10.10">
    <property type="entry name" value="Winged helix-like DNA-binding domain superfamily/Winged helix DNA-binding domain"/>
    <property type="match status" value="1"/>
</dbReference>
<keyword evidence="1" id="KW-1133">Transmembrane helix</keyword>
<keyword evidence="3" id="KW-1185">Reference proteome</keyword>
<dbReference type="GO" id="GO:0006355">
    <property type="term" value="P:regulation of DNA-templated transcription"/>
    <property type="evidence" value="ECO:0007669"/>
    <property type="project" value="InterPro"/>
</dbReference>
<dbReference type="EMBL" id="MAHX01000004">
    <property type="protein sequence ID" value="OPC69036.1"/>
    <property type="molecule type" value="Genomic_DNA"/>
</dbReference>